<gene>
    <name evidence="1" type="ORF">FGG08_007635</name>
</gene>
<accession>A0A9P8I4X1</accession>
<proteinExistence type="predicted"/>
<protein>
    <submittedName>
        <fullName evidence="1">Uncharacterized protein</fullName>
    </submittedName>
</protein>
<organism evidence="1 2">
    <name type="scientific">Glutinoglossum americanum</name>
    <dbReference type="NCBI Taxonomy" id="1670608"/>
    <lineage>
        <taxon>Eukaryota</taxon>
        <taxon>Fungi</taxon>
        <taxon>Dikarya</taxon>
        <taxon>Ascomycota</taxon>
        <taxon>Pezizomycotina</taxon>
        <taxon>Geoglossomycetes</taxon>
        <taxon>Geoglossales</taxon>
        <taxon>Geoglossaceae</taxon>
        <taxon>Glutinoglossum</taxon>
    </lineage>
</organism>
<evidence type="ECO:0000313" key="2">
    <source>
        <dbReference type="Proteomes" id="UP000698800"/>
    </source>
</evidence>
<dbReference type="Proteomes" id="UP000698800">
    <property type="component" value="Unassembled WGS sequence"/>
</dbReference>
<evidence type="ECO:0000313" key="1">
    <source>
        <dbReference type="EMBL" id="KAH0533611.1"/>
    </source>
</evidence>
<reference evidence="1" key="1">
    <citation type="submission" date="2021-03" db="EMBL/GenBank/DDBJ databases">
        <title>Comparative genomics and phylogenomic investigation of the class Geoglossomycetes provide insights into ecological specialization and systematics.</title>
        <authorList>
            <person name="Melie T."/>
            <person name="Pirro S."/>
            <person name="Miller A.N."/>
            <person name="Quandt A."/>
        </authorList>
    </citation>
    <scope>NUCLEOTIDE SEQUENCE</scope>
    <source>
        <strain evidence="1">GBOQ0MN5Z8</strain>
    </source>
</reference>
<comment type="caution">
    <text evidence="1">The sequence shown here is derived from an EMBL/GenBank/DDBJ whole genome shotgun (WGS) entry which is preliminary data.</text>
</comment>
<sequence length="480" mass="55133">MADNERHLRAQPYLLDARIVIKPVPGTRDSVDVAVLTKDVLSIGGAIDIHNQNSVELTAKEDNLSGWGNRLALTALYDTKRRNQLGTGAEFIQRNISGTFMDGSIGYKSFSNAFNGGDREETMVYGRLVRPLVNPYMKWTYLFEATYHNTQPLYQNDSLYLSDLRYRYYTYDAWVGRNTGAYALTTSSTDSRLRSLVGFRYFRQLYLRTPARFNGQYSYQYADMTGALGSFSIFKQNFYKANYVYGFGRNEDVPEGIDITVAAGYINKQENNRPYLGVDVSRYFFTTHEAYFSFTGRFGTFWNSKKAEDMDVLANLDYFSRLVPLGTRWKQRTFLSAGISGQISPRLNTPLFLTSAFGLPELQVDTTVAGDMRMTFRYESVFFSPLVIANFKFAPFVFSHLCLFTPAGQPLIKSNLYSSIGGGIRTRNESLIFGTMELRGWFFPRKDYFIHHSWRVEFATNIRFKYNTQFIKRPELINVN</sequence>
<keyword evidence="2" id="KW-1185">Reference proteome</keyword>
<dbReference type="EMBL" id="JAGHQL010000423">
    <property type="protein sequence ID" value="KAH0533611.1"/>
    <property type="molecule type" value="Genomic_DNA"/>
</dbReference>
<dbReference type="AlphaFoldDB" id="A0A9P8I4X1"/>
<name>A0A9P8I4X1_9PEZI</name>